<evidence type="ECO:0000313" key="2">
    <source>
        <dbReference type="Proteomes" id="UP000019760"/>
    </source>
</evidence>
<keyword evidence="2" id="KW-1185">Reference proteome</keyword>
<dbReference type="InterPro" id="IPR027417">
    <property type="entry name" value="P-loop_NTPase"/>
</dbReference>
<dbReference type="OrthoDB" id="7251180at2"/>
<organism evidence="1 2">
    <name type="scientific">Acidomonas methanolica NBRC 104435</name>
    <dbReference type="NCBI Taxonomy" id="1231351"/>
    <lineage>
        <taxon>Bacteria</taxon>
        <taxon>Pseudomonadati</taxon>
        <taxon>Pseudomonadota</taxon>
        <taxon>Alphaproteobacteria</taxon>
        <taxon>Acetobacterales</taxon>
        <taxon>Acetobacteraceae</taxon>
        <taxon>Acidomonas</taxon>
    </lineage>
</organism>
<dbReference type="Gene3D" id="3.40.50.300">
    <property type="entry name" value="P-loop containing nucleotide triphosphate hydrolases"/>
    <property type="match status" value="1"/>
</dbReference>
<gene>
    <name evidence="1" type="ORF">Amme_054_008</name>
</gene>
<dbReference type="Proteomes" id="UP000019760">
    <property type="component" value="Unassembled WGS sequence"/>
</dbReference>
<dbReference type="SUPFAM" id="SSF52540">
    <property type="entry name" value="P-loop containing nucleoside triphosphate hydrolases"/>
    <property type="match status" value="1"/>
</dbReference>
<dbReference type="RefSeq" id="WP_052511908.1">
    <property type="nucleotide sequence ID" value="NZ_BAND01000054.1"/>
</dbReference>
<evidence type="ECO:0000313" key="1">
    <source>
        <dbReference type="EMBL" id="GAJ29206.1"/>
    </source>
</evidence>
<protein>
    <recommendedName>
        <fullName evidence="3">Sulfotransferase</fullName>
    </recommendedName>
</protein>
<proteinExistence type="predicted"/>
<evidence type="ECO:0008006" key="3">
    <source>
        <dbReference type="Google" id="ProtNLM"/>
    </source>
</evidence>
<sequence length="359" mass="40168">MERLSALSDPAWRAAWEAVRPLVGPHDTVLLPAGSWPDDLIAARREYQDRIEIGDASAVLLHKGRLCTLSRPELSRLLTEWQIVHANEVFICFCRDTPPSLKNRLRRYGKHVKPAWHHLAPRVRRRSAATLYFMHIPKTAGTSAWEAISRDVEAKLYYDGALPFLAHPPVQGDYDLIGGHIPLSVLERHAGPDALIAAVLRDPVMRFRSAFLHARRAGEDPATFSATMRRMREMPLSAFLDHPDARLETNLQIFMLGTPPDGEGHPSEFSDFVARAHAALDRPNRLFLPDVRLGAFIAAARKHLGLPRRGAPSARRNVSDLVRQSRDLEEFAACIDRVRALAAPETALYRRLAPSGRSG</sequence>
<reference evidence="1 2" key="2">
    <citation type="journal article" date="2014" name="FEMS Microbiol. Lett.">
        <title>Draft genomic DNA sequence of the facultatively methylotrophic bacterium Acidomonas methanolica type strain MB58.</title>
        <authorList>
            <person name="Higashiura N."/>
            <person name="Hadano H."/>
            <person name="Hirakawa H."/>
            <person name="Matsutani M."/>
            <person name="Takabe S."/>
            <person name="Matsushita K."/>
            <person name="Azuma Y."/>
        </authorList>
    </citation>
    <scope>NUCLEOTIDE SEQUENCE [LARGE SCALE GENOMIC DNA]</scope>
    <source>
        <strain evidence="1 2">MB58</strain>
    </source>
</reference>
<reference evidence="2" key="1">
    <citation type="journal article" date="2014" name="FEMS Microbiol. Lett.">
        <title>Draft Genomic DNA Sequence of the Facultatively Methylotrophic Bacterium Acidomonas methanolica type strain MB58.</title>
        <authorList>
            <person name="Higashiura N."/>
            <person name="Hadano H."/>
            <person name="Hirakawa H."/>
            <person name="Matsutani M."/>
            <person name="Takabe S."/>
            <person name="Matsushita K."/>
            <person name="Azuma Y."/>
        </authorList>
    </citation>
    <scope>NUCLEOTIDE SEQUENCE [LARGE SCALE GENOMIC DNA]</scope>
    <source>
        <strain evidence="2">MB58</strain>
    </source>
</reference>
<accession>A0A023D5Z9</accession>
<comment type="caution">
    <text evidence="1">The sequence shown here is derived from an EMBL/GenBank/DDBJ whole genome shotgun (WGS) entry which is preliminary data.</text>
</comment>
<name>A0A023D5Z9_ACIMT</name>
<dbReference type="EMBL" id="BAND01000054">
    <property type="protein sequence ID" value="GAJ29206.1"/>
    <property type="molecule type" value="Genomic_DNA"/>
</dbReference>
<dbReference type="AlphaFoldDB" id="A0A023D5Z9"/>